<dbReference type="PANTHER" id="PTHR35861:SF1">
    <property type="entry name" value="PHAGE TAIL SHEATH PROTEIN"/>
    <property type="match status" value="1"/>
</dbReference>
<comment type="similarity">
    <text evidence="1">Belongs to the myoviridae tail sheath protein family.</text>
</comment>
<reference evidence="3 4" key="2">
    <citation type="journal article" date="2016" name="Genome Announc.">
        <title>Draft Genome Sequence of the N2-Fixing Cyanobacterium Nostoc piscinale CENA21, Isolated from the Brazilian Amazon Floodplain.</title>
        <authorList>
            <person name="Leao T."/>
            <person name="Guimaraes P.I."/>
            <person name="de Melo A.G."/>
            <person name="Ramos R.T."/>
            <person name="Leao P.N."/>
            <person name="Silva A."/>
            <person name="Fiore M.F."/>
            <person name="Schneider M.P."/>
        </authorList>
    </citation>
    <scope>NUCLEOTIDE SEQUENCE [LARGE SCALE GENOMIC DNA]</scope>
    <source>
        <strain evidence="3 4">CENA21</strain>
    </source>
</reference>
<organism evidence="3 4">
    <name type="scientific">Nostoc piscinale CENA21</name>
    <dbReference type="NCBI Taxonomy" id="224013"/>
    <lineage>
        <taxon>Bacteria</taxon>
        <taxon>Bacillati</taxon>
        <taxon>Cyanobacteriota</taxon>
        <taxon>Cyanophyceae</taxon>
        <taxon>Nostocales</taxon>
        <taxon>Nostocaceae</taxon>
        <taxon>Nostoc</taxon>
    </lineage>
</organism>
<dbReference type="InterPro" id="IPR035089">
    <property type="entry name" value="Phage_sheath_subtilisin"/>
</dbReference>
<dbReference type="KEGG" id="npz:ACX27_26725"/>
<dbReference type="PANTHER" id="PTHR35861">
    <property type="match status" value="1"/>
</dbReference>
<evidence type="ECO:0000313" key="4">
    <source>
        <dbReference type="Proteomes" id="UP000062645"/>
    </source>
</evidence>
<gene>
    <name evidence="3" type="ORF">ACX27_26725</name>
</gene>
<evidence type="ECO:0000313" key="3">
    <source>
        <dbReference type="EMBL" id="ALF55623.1"/>
    </source>
</evidence>
<dbReference type="AlphaFoldDB" id="A0A0M3V6G8"/>
<protein>
    <recommendedName>
        <fullName evidence="2">Tail sheath protein subtilisin-like domain-containing protein</fullName>
    </recommendedName>
</protein>
<reference evidence="4" key="1">
    <citation type="submission" date="2015-07" db="EMBL/GenBank/DDBJ databases">
        <title>Genome Of Nitrogen-Fixing Cyanobacterium Nostoc piscinale CENA21 From Solimoes/Amazon River Floodplain Sediments And Comparative Genomics To Uncover Biosynthetic Natural Products Potential.</title>
        <authorList>
            <person name="Leao T.F."/>
            <person name="Leao P.N."/>
            <person name="Guimaraes P.I."/>
            <person name="de Melo A.G.C."/>
            <person name="Ramos R.T.J."/>
            <person name="Silva A."/>
            <person name="Fiore M.F."/>
            <person name="Schneider M.P.C."/>
        </authorList>
    </citation>
    <scope>NUCLEOTIDE SEQUENCE [LARGE SCALE GENOMIC DNA]</scope>
    <source>
        <strain evidence="4">CENA21</strain>
    </source>
</reference>
<feature type="domain" description="Tail sheath protein subtilisin-like" evidence="2">
    <location>
        <begin position="208"/>
        <end position="325"/>
    </location>
</feature>
<dbReference type="PATRIC" id="fig|224013.5.peg.6401"/>
<name>A0A0M3V6G8_9NOSO</name>
<keyword evidence="4" id="KW-1185">Reference proteome</keyword>
<dbReference type="Pfam" id="PF04984">
    <property type="entry name" value="Phage_sheath_1"/>
    <property type="match status" value="1"/>
</dbReference>
<dbReference type="STRING" id="224013.ACX27_26725"/>
<evidence type="ECO:0000256" key="1">
    <source>
        <dbReference type="ARBA" id="ARBA00008005"/>
    </source>
</evidence>
<dbReference type="Proteomes" id="UP000062645">
    <property type="component" value="Chromosome"/>
</dbReference>
<accession>A0A0M3V6G8</accession>
<dbReference type="EMBL" id="CP012036">
    <property type="protein sequence ID" value="ALF55623.1"/>
    <property type="molecule type" value="Genomic_DNA"/>
</dbReference>
<evidence type="ECO:0000259" key="2">
    <source>
        <dbReference type="Pfam" id="PF04984"/>
    </source>
</evidence>
<proteinExistence type="inferred from homology"/>
<sequence>MIGSGATGNFNNPTQVTSLADFTNVFGSSPSTDEVKLFFRNNRRGILYFVRTQIAQRNEITIATAAAGAYTVTINGTAVTYTAPASPTPTLQNVADGVLAAINANSTVSAAVVATPGSATSRVFVRSRVPSVTFTLTATTANLTQAAATPTTPIAADYVYAIENSFDAADEWPQGFLICPDAFMLLTAQSDRLAVGNAMHALASDELFDWVALVDSGPGLTPAQAKTEGELYVSPQGHLAFYWPYLTDLENATVAPSAAVAAIATLRYKEQGFQEPPAGAQYPIQGVLDVVTRINTQVQDTLNPSGINVIRNLRNKGVVIWGMRTRASDDLYKQVSQRVIMNTINGTLRRGFDNFLFTAIDGYGILLNAMSQTASAALESIWRGKALFGATPVEAFEVKCDFENNTPALLSQGNVIMEVYVVTSPALEKLLINTIKVSIGTLPLNQEQIDVTTLEQA</sequence>
<dbReference type="InterPro" id="IPR052042">
    <property type="entry name" value="Tail_sheath_structural"/>
</dbReference>